<dbReference type="Proteomes" id="UP001233999">
    <property type="component" value="Unassembled WGS sequence"/>
</dbReference>
<proteinExistence type="predicted"/>
<gene>
    <name evidence="1" type="ORF">L9F63_010245</name>
</gene>
<reference evidence="1" key="2">
    <citation type="submission" date="2023-05" db="EMBL/GenBank/DDBJ databases">
        <authorList>
            <person name="Fouks B."/>
        </authorList>
    </citation>
    <scope>NUCLEOTIDE SEQUENCE</scope>
    <source>
        <strain evidence="1">Stay&amp;Tobe</strain>
        <tissue evidence="1">Testes</tissue>
    </source>
</reference>
<dbReference type="AlphaFoldDB" id="A0AAD8EQC4"/>
<accession>A0AAD8EQC4</accession>
<comment type="caution">
    <text evidence="1">The sequence shown here is derived from an EMBL/GenBank/DDBJ whole genome shotgun (WGS) entry which is preliminary data.</text>
</comment>
<name>A0AAD8EQC4_DIPPU</name>
<reference evidence="1" key="1">
    <citation type="journal article" date="2023" name="IScience">
        <title>Live-bearing cockroach genome reveals convergent evolutionary mechanisms linked to viviparity in insects and beyond.</title>
        <authorList>
            <person name="Fouks B."/>
            <person name="Harrison M.C."/>
            <person name="Mikhailova A.A."/>
            <person name="Marchal E."/>
            <person name="English S."/>
            <person name="Carruthers M."/>
            <person name="Jennings E.C."/>
            <person name="Chiamaka E.L."/>
            <person name="Frigard R.A."/>
            <person name="Pippel M."/>
            <person name="Attardo G.M."/>
            <person name="Benoit J.B."/>
            <person name="Bornberg-Bauer E."/>
            <person name="Tobe S.S."/>
        </authorList>
    </citation>
    <scope>NUCLEOTIDE SEQUENCE</scope>
    <source>
        <strain evidence="1">Stay&amp;Tobe</strain>
    </source>
</reference>
<feature type="non-terminal residue" evidence="1">
    <location>
        <position position="53"/>
    </location>
</feature>
<keyword evidence="2" id="KW-1185">Reference proteome</keyword>
<evidence type="ECO:0000313" key="2">
    <source>
        <dbReference type="Proteomes" id="UP001233999"/>
    </source>
</evidence>
<organism evidence="1 2">
    <name type="scientific">Diploptera punctata</name>
    <name type="common">Pacific beetle cockroach</name>
    <dbReference type="NCBI Taxonomy" id="6984"/>
    <lineage>
        <taxon>Eukaryota</taxon>
        <taxon>Metazoa</taxon>
        <taxon>Ecdysozoa</taxon>
        <taxon>Arthropoda</taxon>
        <taxon>Hexapoda</taxon>
        <taxon>Insecta</taxon>
        <taxon>Pterygota</taxon>
        <taxon>Neoptera</taxon>
        <taxon>Polyneoptera</taxon>
        <taxon>Dictyoptera</taxon>
        <taxon>Blattodea</taxon>
        <taxon>Blaberoidea</taxon>
        <taxon>Blaberidae</taxon>
        <taxon>Diplopterinae</taxon>
        <taxon>Diploptera</taxon>
    </lineage>
</organism>
<evidence type="ECO:0000313" key="1">
    <source>
        <dbReference type="EMBL" id="KAJ9599275.1"/>
    </source>
</evidence>
<protein>
    <submittedName>
        <fullName evidence="1">Uncharacterized protein</fullName>
    </submittedName>
</protein>
<dbReference type="EMBL" id="JASPKZ010000824">
    <property type="protein sequence ID" value="KAJ9599275.1"/>
    <property type="molecule type" value="Genomic_DNA"/>
</dbReference>
<sequence>MEERNKFVPFRMDGPPYESAHYNRDSIDGPPLCCKIVRRIHVPGNSFITPVVL</sequence>